<dbReference type="AlphaFoldDB" id="A0A137ZZK0"/>
<evidence type="ECO:0000259" key="7">
    <source>
        <dbReference type="PROSITE" id="PS50850"/>
    </source>
</evidence>
<keyword evidence="11" id="KW-1185">Reference proteome</keyword>
<sequence length="458" mass="45626">MTGRLSGALVTVALCAAVIGSVGAPLITAVARSEGVSLGAAQWTLTITLFTGAIAGPVLGRLGAGPLRRRTILGTLGLVALGGVLTVLPLPFGALLLGRALQGVGIALVPLLISVARSALAPERAAGTIASLSVASTVGIGVGYPLISLVDQLLGLRAAYGTGLAITLVALAVAWRAVPVDDPGVRRPIDVPGSLLLGVGTLGVLLLVAEPALWSRPGMALGVLAGTVAVLGVWVAVELRVASPLVDLRLAARPAVAAANLAMLVAGIGMYLLFSDLTRYVQVPSDAAYGFALPGVFAGAALIPFSVLGLVAGRLVPPMSDRLGARGTFAAASVLVVVAAGVFVAGRDHLPAVLLALAVLGLGVGGASAMMPRLVLDGTPQSETASVMSINQIARSVGFAVGSALAGFLLSRATPDGALLPAQSGYVTVAVWSTVPALLGVAVLAAGRRSRVPDIYSI</sequence>
<dbReference type="Gene3D" id="1.20.1250.20">
    <property type="entry name" value="MFS general substrate transporter like domains"/>
    <property type="match status" value="1"/>
</dbReference>
<evidence type="ECO:0000313" key="10">
    <source>
        <dbReference type="Proteomes" id="UP000070258"/>
    </source>
</evidence>
<feature type="transmembrane region" description="Helical" evidence="6">
    <location>
        <begin position="425"/>
        <end position="446"/>
    </location>
</feature>
<dbReference type="InterPro" id="IPR020846">
    <property type="entry name" value="MFS_dom"/>
</dbReference>
<feature type="transmembrane region" description="Helical" evidence="6">
    <location>
        <begin position="96"/>
        <end position="113"/>
    </location>
</feature>
<reference evidence="9" key="2">
    <citation type="submission" date="2016-02" db="EMBL/GenBank/DDBJ databases">
        <authorList>
            <person name="Teng J.L."/>
            <person name="Yang Y."/>
            <person name="Huang Y."/>
            <person name="Guo F."/>
            <person name="Wei W."/>
            <person name="Chen J.H."/>
            <person name="Wong S.Y."/>
            <person name="Lau S.K."/>
            <person name="Woo P.C."/>
        </authorList>
    </citation>
    <scope>NUCLEOTIDE SEQUENCE</scope>
    <source>
        <strain evidence="9">JCM 15929</strain>
    </source>
</reference>
<feature type="transmembrane region" description="Helical" evidence="6">
    <location>
        <begin position="323"/>
        <end position="346"/>
    </location>
</feature>
<dbReference type="InterPro" id="IPR011701">
    <property type="entry name" value="MFS"/>
</dbReference>
<dbReference type="RefSeq" id="WP_068574549.1">
    <property type="nucleotide sequence ID" value="NZ_LSRE01000050.1"/>
</dbReference>
<dbReference type="Pfam" id="PF07690">
    <property type="entry name" value="MFS_1"/>
    <property type="match status" value="1"/>
</dbReference>
<keyword evidence="2" id="KW-0813">Transport</keyword>
<dbReference type="InterPro" id="IPR036259">
    <property type="entry name" value="MFS_trans_sf"/>
</dbReference>
<feature type="transmembrane region" description="Helical" evidence="6">
    <location>
        <begin position="352"/>
        <end position="372"/>
    </location>
</feature>
<dbReference type="OrthoDB" id="4484751at2"/>
<dbReference type="STRING" id="239498.AXK60_17530"/>
<evidence type="ECO:0000256" key="1">
    <source>
        <dbReference type="ARBA" id="ARBA00004651"/>
    </source>
</evidence>
<evidence type="ECO:0000256" key="3">
    <source>
        <dbReference type="ARBA" id="ARBA00022692"/>
    </source>
</evidence>
<dbReference type="SUPFAM" id="SSF103473">
    <property type="entry name" value="MFS general substrate transporter"/>
    <property type="match status" value="1"/>
</dbReference>
<comment type="subcellular location">
    <subcellularLocation>
        <location evidence="1">Cell membrane</location>
        <topology evidence="1">Multi-pass membrane protein</topology>
    </subcellularLocation>
</comment>
<feature type="transmembrane region" description="Helical" evidence="6">
    <location>
        <begin position="39"/>
        <end position="59"/>
    </location>
</feature>
<gene>
    <name evidence="9" type="ORF">AXK60_17530</name>
    <name evidence="8" type="ORF">AXK61_11785</name>
</gene>
<evidence type="ECO:0000313" key="9">
    <source>
        <dbReference type="EMBL" id="KXP03605.1"/>
    </source>
</evidence>
<dbReference type="GO" id="GO:0005886">
    <property type="term" value="C:plasma membrane"/>
    <property type="evidence" value="ECO:0007669"/>
    <property type="project" value="UniProtKB-SubCell"/>
</dbReference>
<organism evidence="9 10">
    <name type="scientific">Tsukamurella pseudospumae</name>
    <dbReference type="NCBI Taxonomy" id="239498"/>
    <lineage>
        <taxon>Bacteria</taxon>
        <taxon>Bacillati</taxon>
        <taxon>Actinomycetota</taxon>
        <taxon>Actinomycetes</taxon>
        <taxon>Mycobacteriales</taxon>
        <taxon>Tsukamurellaceae</taxon>
        <taxon>Tsukamurella</taxon>
    </lineage>
</organism>
<dbReference type="GO" id="GO:0022857">
    <property type="term" value="F:transmembrane transporter activity"/>
    <property type="evidence" value="ECO:0007669"/>
    <property type="project" value="InterPro"/>
</dbReference>
<protein>
    <submittedName>
        <fullName evidence="9">MFS transporter</fullName>
    </submittedName>
</protein>
<reference evidence="10" key="3">
    <citation type="submission" date="2016-02" db="EMBL/GenBank/DDBJ databases">
        <authorList>
            <person name="Wen L."/>
            <person name="He K."/>
            <person name="Yang H."/>
        </authorList>
    </citation>
    <scope>NUCLEOTIDE SEQUENCE [LARGE SCALE GENOMIC DNA]</scope>
    <source>
        <strain evidence="10">JCM 15929</strain>
    </source>
</reference>
<name>A0A137ZZK0_9ACTN</name>
<reference evidence="8 11" key="1">
    <citation type="submission" date="2016-02" db="EMBL/GenBank/DDBJ databases">
        <authorList>
            <person name="Teng J.L."/>
            <person name="Tang Y."/>
            <person name="Huang Y."/>
            <person name="Guo F."/>
            <person name="Wei W."/>
            <person name="Chen J.H."/>
            <person name="Wong S.Y."/>
            <person name="Lau S.K."/>
            <person name="Woo P.C."/>
        </authorList>
    </citation>
    <scope>NUCLEOTIDE SEQUENCE [LARGE SCALE GENOMIC DNA]</scope>
    <source>
        <strain evidence="8 11">JCM 13375</strain>
    </source>
</reference>
<feature type="transmembrane region" description="Helical" evidence="6">
    <location>
        <begin position="190"/>
        <end position="209"/>
    </location>
</feature>
<comment type="caution">
    <text evidence="9">The sequence shown here is derived from an EMBL/GenBank/DDBJ whole genome shotgun (WGS) entry which is preliminary data.</text>
</comment>
<feature type="transmembrane region" description="Helical" evidence="6">
    <location>
        <begin position="287"/>
        <end position="311"/>
    </location>
</feature>
<dbReference type="Proteomes" id="UP000070258">
    <property type="component" value="Unassembled WGS sequence"/>
</dbReference>
<accession>A0A137ZZK0</accession>
<keyword evidence="5 6" id="KW-0472">Membrane</keyword>
<evidence type="ECO:0000313" key="11">
    <source>
        <dbReference type="Proteomes" id="UP000070409"/>
    </source>
</evidence>
<evidence type="ECO:0000256" key="2">
    <source>
        <dbReference type="ARBA" id="ARBA00022448"/>
    </source>
</evidence>
<keyword evidence="3 6" id="KW-0812">Transmembrane</keyword>
<proteinExistence type="predicted"/>
<feature type="transmembrane region" description="Helical" evidence="6">
    <location>
        <begin position="221"/>
        <end position="242"/>
    </location>
</feature>
<keyword evidence="4 6" id="KW-1133">Transmembrane helix</keyword>
<evidence type="ECO:0000256" key="6">
    <source>
        <dbReference type="SAM" id="Phobius"/>
    </source>
</evidence>
<dbReference type="Proteomes" id="UP000070409">
    <property type="component" value="Unassembled WGS sequence"/>
</dbReference>
<evidence type="ECO:0000256" key="4">
    <source>
        <dbReference type="ARBA" id="ARBA00022989"/>
    </source>
</evidence>
<feature type="transmembrane region" description="Helical" evidence="6">
    <location>
        <begin position="254"/>
        <end position="275"/>
    </location>
</feature>
<evidence type="ECO:0000313" key="8">
    <source>
        <dbReference type="EMBL" id="KXO89278.1"/>
    </source>
</evidence>
<feature type="transmembrane region" description="Helical" evidence="6">
    <location>
        <begin position="71"/>
        <end position="90"/>
    </location>
</feature>
<feature type="transmembrane region" description="Helical" evidence="6">
    <location>
        <begin position="159"/>
        <end position="178"/>
    </location>
</feature>
<dbReference type="EMBL" id="LSRE01000050">
    <property type="protein sequence ID" value="KXO89278.1"/>
    <property type="molecule type" value="Genomic_DNA"/>
</dbReference>
<feature type="domain" description="Major facilitator superfamily (MFS) profile" evidence="7">
    <location>
        <begin position="1"/>
        <end position="451"/>
    </location>
</feature>
<dbReference type="EMBL" id="LSRF01000058">
    <property type="protein sequence ID" value="KXP03605.1"/>
    <property type="molecule type" value="Genomic_DNA"/>
</dbReference>
<feature type="transmembrane region" description="Helical" evidence="6">
    <location>
        <begin position="125"/>
        <end position="147"/>
    </location>
</feature>
<dbReference type="PANTHER" id="PTHR42718:SF9">
    <property type="entry name" value="MAJOR FACILITATOR SUPERFAMILY MULTIDRUG TRANSPORTER MFSC"/>
    <property type="match status" value="1"/>
</dbReference>
<dbReference type="PANTHER" id="PTHR42718">
    <property type="entry name" value="MAJOR FACILITATOR SUPERFAMILY MULTIDRUG TRANSPORTER MFSC"/>
    <property type="match status" value="1"/>
</dbReference>
<evidence type="ECO:0000256" key="5">
    <source>
        <dbReference type="ARBA" id="ARBA00023136"/>
    </source>
</evidence>
<dbReference type="PROSITE" id="PS50850">
    <property type="entry name" value="MFS"/>
    <property type="match status" value="1"/>
</dbReference>
<feature type="transmembrane region" description="Helical" evidence="6">
    <location>
        <begin position="393"/>
        <end position="413"/>
    </location>
</feature>